<name>A0A0B5NNU4_BACTU</name>
<reference evidence="2" key="2">
    <citation type="submission" date="2019-07" db="EMBL/GenBank/DDBJ databases">
        <title>Phylogenomic Reclassification of ATCC Bacillus Strains and Various Taxa within the Genus Bacillus.</title>
        <authorList>
            <person name="Riojas M.A."/>
            <person name="Frank A.M."/>
            <person name="Fenn S.L."/>
            <person name="King S.P."/>
            <person name="Brower S.M."/>
            <person name="Hazbon M.H."/>
        </authorList>
    </citation>
    <scope>NUCLEOTIDE SEQUENCE</scope>
    <source>
        <strain evidence="2">ATCC 35646</strain>
    </source>
</reference>
<dbReference type="Proteomes" id="UP001181533">
    <property type="component" value="Unassembled WGS sequence"/>
</dbReference>
<evidence type="ECO:0000313" key="3">
    <source>
        <dbReference type="EMBL" id="QKH22835.1"/>
    </source>
</evidence>
<keyword evidence="3" id="KW-0614">Plasmid</keyword>
<accession>A0A0B5NNU4</accession>
<dbReference type="Proteomes" id="UP000501107">
    <property type="component" value="Plasmid unnamed3"/>
</dbReference>
<proteinExistence type="predicted"/>
<dbReference type="EMBL" id="VKQN01000001">
    <property type="protein sequence ID" value="MDR4174532.1"/>
    <property type="molecule type" value="Genomic_DNA"/>
</dbReference>
<organism evidence="3 5">
    <name type="scientific">Bacillus thuringiensis</name>
    <dbReference type="NCBI Taxonomy" id="1428"/>
    <lineage>
        <taxon>Bacteria</taxon>
        <taxon>Bacillati</taxon>
        <taxon>Bacillota</taxon>
        <taxon>Bacilli</taxon>
        <taxon>Bacillales</taxon>
        <taxon>Bacillaceae</taxon>
        <taxon>Bacillus</taxon>
        <taxon>Bacillus cereus group</taxon>
    </lineage>
</organism>
<evidence type="ECO:0000313" key="1">
    <source>
        <dbReference type="EMBL" id="AJG73788.1"/>
    </source>
</evidence>
<dbReference type="Proteomes" id="UP000031876">
    <property type="component" value="Plasmid 2"/>
</dbReference>
<sequence length="86" mass="9975">MSKGQCEVAGCSIPVHSKGYCNKHYLQIWKHKKLTPELERMKVTDCIIPNCDGKVRSKGYCSKHYYHFVLKEKEKKKKLKSTGTDK</sequence>
<dbReference type="EMBL" id="CP009334">
    <property type="protein sequence ID" value="AJG73788.1"/>
    <property type="molecule type" value="Genomic_DNA"/>
</dbReference>
<gene>
    <name evidence="1" type="ORF">BF38_5710</name>
    <name evidence="2" type="ORF">FO599_00120</name>
    <name evidence="3" type="ORF">FOC89_02310</name>
</gene>
<dbReference type="RefSeq" id="WP_000033629.1">
    <property type="nucleotide sequence ID" value="NZ_CP009334.1"/>
</dbReference>
<protein>
    <recommendedName>
        <fullName evidence="6">Cysteine-rich protein</fullName>
    </recommendedName>
</protein>
<evidence type="ECO:0000313" key="4">
    <source>
        <dbReference type="Proteomes" id="UP000031876"/>
    </source>
</evidence>
<evidence type="ECO:0000313" key="5">
    <source>
        <dbReference type="Proteomes" id="UP000501107"/>
    </source>
</evidence>
<evidence type="ECO:0000313" key="2">
    <source>
        <dbReference type="EMBL" id="MDR4174532.1"/>
    </source>
</evidence>
<geneLocation type="plasmid" evidence="3 5">
    <name>unnamed3</name>
</geneLocation>
<dbReference type="AlphaFoldDB" id="A0A0B5NNU4"/>
<dbReference type="EMBL" id="CP053979">
    <property type="protein sequence ID" value="QKH22835.1"/>
    <property type="molecule type" value="Genomic_DNA"/>
</dbReference>
<dbReference type="KEGG" id="btw:BF38_5710"/>
<geneLocation type="plasmid" evidence="1 4">
    <name>2</name>
</geneLocation>
<reference evidence="1 4" key="1">
    <citation type="journal article" date="2015" name="Genome Announc.">
        <title>Complete genome sequences for 35 biothreat assay-relevant bacillus species.</title>
        <authorList>
            <person name="Johnson S.L."/>
            <person name="Daligault H.E."/>
            <person name="Davenport K.W."/>
            <person name="Jaissle J."/>
            <person name="Frey K.G."/>
            <person name="Ladner J.T."/>
            <person name="Broomall S.M."/>
            <person name="Bishop-Lilly K.A."/>
            <person name="Bruce D.C."/>
            <person name="Gibbons H.S."/>
            <person name="Coyne S.R."/>
            <person name="Lo C.C."/>
            <person name="Meincke L."/>
            <person name="Munk A.C."/>
            <person name="Koroleva G.I."/>
            <person name="Rosenzweig C.N."/>
            <person name="Palacios G.F."/>
            <person name="Redden C.L."/>
            <person name="Minogue T.D."/>
            <person name="Chain P.S."/>
        </authorList>
    </citation>
    <scope>NUCLEOTIDE SEQUENCE [LARGE SCALE GENOMIC DNA]</scope>
    <source>
        <strain evidence="1 4">HD1011</strain>
        <plasmid evidence="1 4">2</plasmid>
    </source>
</reference>
<evidence type="ECO:0008006" key="6">
    <source>
        <dbReference type="Google" id="ProtNLM"/>
    </source>
</evidence>
<reference evidence="3 5" key="3">
    <citation type="submission" date="2020-05" db="EMBL/GenBank/DDBJ databases">
        <title>FDA dAtabase for Regulatory Grade micrObial Sequences (FDA-ARGOS): Supporting development and validation of Infectious Disease Dx tests.</title>
        <authorList>
            <person name="Nelson B."/>
            <person name="Plummer A."/>
            <person name="Tallon L."/>
            <person name="Sadzewicz L."/>
            <person name="Zhao X."/>
            <person name="Vavikolanu K."/>
            <person name="Mehta A."/>
            <person name="Aluvathingal J."/>
            <person name="Nadendla S."/>
            <person name="Myers T."/>
            <person name="Yan Y."/>
            <person name="Sichtig H."/>
        </authorList>
    </citation>
    <scope>NUCLEOTIDE SEQUENCE [LARGE SCALE GENOMIC DNA]</scope>
    <source>
        <strain evidence="3 5">FDAARGOS_795</strain>
        <plasmid evidence="3 5">unnamed3</plasmid>
    </source>
</reference>